<evidence type="ECO:0000313" key="2">
    <source>
        <dbReference type="EMBL" id="MTF37503.1"/>
    </source>
</evidence>
<feature type="transmembrane region" description="Helical" evidence="1">
    <location>
        <begin position="65"/>
        <end position="84"/>
    </location>
</feature>
<feature type="transmembrane region" description="Helical" evidence="1">
    <location>
        <begin position="34"/>
        <end position="58"/>
    </location>
</feature>
<accession>A0A844GPL0</accession>
<dbReference type="RefSeq" id="WP_155082426.1">
    <property type="nucleotide sequence ID" value="NZ_WMIA01000001.1"/>
</dbReference>
<sequence>MTKFIFQLIGIALMLLGVYLLGKNIFFTTNASPYFWRGIAADISVVALTFGVISIFMFPKTMKMMGFVLIGFGVVFVVYSSRAVLSPTSLWQFLVSISSMVGGFKLLTDSRFGG</sequence>
<organism evidence="2 3">
    <name type="scientific">Cyanobacterium aponinum 0216</name>
    <dbReference type="NCBI Taxonomy" id="2676140"/>
    <lineage>
        <taxon>Bacteria</taxon>
        <taxon>Bacillati</taxon>
        <taxon>Cyanobacteriota</taxon>
        <taxon>Cyanophyceae</taxon>
        <taxon>Oscillatoriophycideae</taxon>
        <taxon>Chroococcales</taxon>
        <taxon>Geminocystaceae</taxon>
        <taxon>Cyanobacterium</taxon>
    </lineage>
</organism>
<gene>
    <name evidence="2" type="ORF">GGC33_00940</name>
</gene>
<reference evidence="2 3" key="1">
    <citation type="submission" date="2019-11" db="EMBL/GenBank/DDBJ databases">
        <title>Isolation of a new High Light Tolerant Cyanobacteria.</title>
        <authorList>
            <person name="Dobson Z."/>
            <person name="Vaughn N."/>
            <person name="Vaughn M."/>
            <person name="Fromme P."/>
            <person name="Mazor Y."/>
        </authorList>
    </citation>
    <scope>NUCLEOTIDE SEQUENCE [LARGE SCALE GENOMIC DNA]</scope>
    <source>
        <strain evidence="2 3">0216</strain>
    </source>
</reference>
<feature type="transmembrane region" description="Helical" evidence="1">
    <location>
        <begin position="5"/>
        <end position="22"/>
    </location>
</feature>
<evidence type="ECO:0000256" key="1">
    <source>
        <dbReference type="SAM" id="Phobius"/>
    </source>
</evidence>
<dbReference type="AlphaFoldDB" id="A0A844GPL0"/>
<keyword evidence="1" id="KW-0812">Transmembrane</keyword>
<evidence type="ECO:0000313" key="3">
    <source>
        <dbReference type="Proteomes" id="UP000437131"/>
    </source>
</evidence>
<keyword evidence="1" id="KW-0472">Membrane</keyword>
<proteinExistence type="predicted"/>
<comment type="caution">
    <text evidence="2">The sequence shown here is derived from an EMBL/GenBank/DDBJ whole genome shotgun (WGS) entry which is preliminary data.</text>
</comment>
<keyword evidence="1" id="KW-1133">Transmembrane helix</keyword>
<dbReference type="EMBL" id="WMIA01000001">
    <property type="protein sequence ID" value="MTF37503.1"/>
    <property type="molecule type" value="Genomic_DNA"/>
</dbReference>
<protein>
    <submittedName>
        <fullName evidence="2">Uncharacterized protein</fullName>
    </submittedName>
</protein>
<name>A0A844GPL0_9CHRO</name>
<dbReference type="Proteomes" id="UP000437131">
    <property type="component" value="Unassembled WGS sequence"/>
</dbReference>